<dbReference type="Pfam" id="PF14671">
    <property type="entry name" value="DSPn"/>
    <property type="match status" value="1"/>
</dbReference>
<evidence type="ECO:0000313" key="7">
    <source>
        <dbReference type="EMBL" id="KAG0699583.1"/>
    </source>
</evidence>
<proteinExistence type="inferred from homology"/>
<comment type="similarity">
    <text evidence="1">Belongs to the protein-tyrosine phosphatase family. Non-receptor class CDC14 subfamily.</text>
</comment>
<evidence type="ECO:0000256" key="5">
    <source>
        <dbReference type="SAM" id="SignalP"/>
    </source>
</evidence>
<dbReference type="FunFam" id="3.90.190.10:FF:000006">
    <property type="entry name" value="Dual specificity protein phosphatase CDC14B"/>
    <property type="match status" value="1"/>
</dbReference>
<protein>
    <recommendedName>
        <fullName evidence="2">protein-tyrosine-phosphatase</fullName>
        <ecNumber evidence="2">3.1.3.48</ecNumber>
    </recommendedName>
</protein>
<keyword evidence="8" id="KW-1185">Reference proteome</keyword>
<feature type="chain" id="PRO_5035207002" description="protein-tyrosine-phosphatase" evidence="5">
    <location>
        <begin position="26"/>
        <end position="473"/>
    </location>
</feature>
<dbReference type="EMBL" id="JACEEZ010025572">
    <property type="protein sequence ID" value="KAG0699583.1"/>
    <property type="molecule type" value="Genomic_DNA"/>
</dbReference>
<dbReference type="CDD" id="cd14499">
    <property type="entry name" value="CDC14_C"/>
    <property type="match status" value="1"/>
</dbReference>
<keyword evidence="3" id="KW-0378">Hydrolase</keyword>
<name>A0A8J8WFF9_CHIOP</name>
<evidence type="ECO:0000256" key="2">
    <source>
        <dbReference type="ARBA" id="ARBA00013064"/>
    </source>
</evidence>
<dbReference type="EC" id="3.1.3.48" evidence="2"/>
<dbReference type="OrthoDB" id="266663at2759"/>
<evidence type="ECO:0000256" key="1">
    <source>
        <dbReference type="ARBA" id="ARBA00007315"/>
    </source>
</evidence>
<dbReference type="Gene3D" id="3.90.190.10">
    <property type="entry name" value="Protein tyrosine phosphatase superfamily"/>
    <property type="match status" value="2"/>
</dbReference>
<dbReference type="PROSITE" id="PS50056">
    <property type="entry name" value="TYR_PHOSPHATASE_2"/>
    <property type="match status" value="1"/>
</dbReference>
<evidence type="ECO:0000256" key="3">
    <source>
        <dbReference type="ARBA" id="ARBA00022801"/>
    </source>
</evidence>
<keyword evidence="4" id="KW-0904">Protein phosphatase</keyword>
<dbReference type="InterPro" id="IPR029021">
    <property type="entry name" value="Prot-tyrosine_phosphatase-like"/>
</dbReference>
<dbReference type="PANTHER" id="PTHR23339">
    <property type="entry name" value="TYROSINE SPECIFIC PROTEIN PHOSPHATASE AND DUAL SPECIFICITY PROTEIN PHOSPHATASE"/>
    <property type="match status" value="1"/>
</dbReference>
<evidence type="ECO:0000259" key="6">
    <source>
        <dbReference type="PROSITE" id="PS50056"/>
    </source>
</evidence>
<dbReference type="InterPro" id="IPR000387">
    <property type="entry name" value="Tyr_Pase_dom"/>
</dbReference>
<dbReference type="InterPro" id="IPR050561">
    <property type="entry name" value="PTP"/>
</dbReference>
<dbReference type="Proteomes" id="UP000770661">
    <property type="component" value="Unassembled WGS sequence"/>
</dbReference>
<evidence type="ECO:0000256" key="4">
    <source>
        <dbReference type="ARBA" id="ARBA00022912"/>
    </source>
</evidence>
<dbReference type="SUPFAM" id="SSF52799">
    <property type="entry name" value="(Phosphotyrosine protein) phosphatases II"/>
    <property type="match status" value="2"/>
</dbReference>
<dbReference type="GO" id="GO:0004725">
    <property type="term" value="F:protein tyrosine phosphatase activity"/>
    <property type="evidence" value="ECO:0007669"/>
    <property type="project" value="UniProtKB-EC"/>
</dbReference>
<accession>A0A8J8WFF9</accession>
<feature type="domain" description="Tyrosine specific protein phosphatases" evidence="6">
    <location>
        <begin position="280"/>
        <end position="324"/>
    </location>
</feature>
<sequence length="473" mass="53061">MRHARGLHLALRSLILPRLAPPISAHYASRCLPLAAPSQRAALGSPHNHPALRAATATRRHCSPPISAHPHTPSCGLCPTPYHPALPTPPLPPPLAPPLPPPLVLPLAAVTIIYLKKTPEEAYKPLIGGNSPPFCPFRDAAYGMSTYHLTLLDCLQAIDKAYKLGFFNFDDFDVDEYEYYEKVQNGDFNWIMPGKYLAFCGPHSESRVKNGYTLHSPETYFSYFRKHHVTSIMRLNKKIYDAMRFKNAGFDHYDMYFIDGSCPSDDIMREFLKDPIRISTSGLGRTGSLIGCYMMKHFRFTAAEVIAWLRICRPGSIIGGQQQWLTSKQSSLWLEGDIFRGRNKNQNLNKKCQFGIYSIAYREHVANLRNNRNKNTCNDINQKKKVVSTSSDDEVEREENVAVVLSGVDTLKLDDNTTITDNHEKYIEDVANSNTPGKDSETCLINGLTQGDRLNQLKASRAHARSATTGRVQ</sequence>
<dbReference type="AlphaFoldDB" id="A0A8J8WFF9"/>
<gene>
    <name evidence="7" type="primary">CDC14A_0</name>
    <name evidence="7" type="ORF">GWK47_002943</name>
</gene>
<reference evidence="7" key="1">
    <citation type="submission" date="2020-07" db="EMBL/GenBank/DDBJ databases">
        <title>The High-quality genome of the commercially important snow crab, Chionoecetes opilio.</title>
        <authorList>
            <person name="Jeong J.-H."/>
            <person name="Ryu S."/>
        </authorList>
    </citation>
    <scope>NUCLEOTIDE SEQUENCE</scope>
    <source>
        <strain evidence="7">MADBK_172401_WGS</strain>
        <tissue evidence="7">Digestive gland</tissue>
    </source>
</reference>
<feature type="signal peptide" evidence="5">
    <location>
        <begin position="1"/>
        <end position="25"/>
    </location>
</feature>
<dbReference type="InterPro" id="IPR029260">
    <property type="entry name" value="DSPn"/>
</dbReference>
<organism evidence="7 8">
    <name type="scientific">Chionoecetes opilio</name>
    <name type="common">Atlantic snow crab</name>
    <name type="synonym">Cancer opilio</name>
    <dbReference type="NCBI Taxonomy" id="41210"/>
    <lineage>
        <taxon>Eukaryota</taxon>
        <taxon>Metazoa</taxon>
        <taxon>Ecdysozoa</taxon>
        <taxon>Arthropoda</taxon>
        <taxon>Crustacea</taxon>
        <taxon>Multicrustacea</taxon>
        <taxon>Malacostraca</taxon>
        <taxon>Eumalacostraca</taxon>
        <taxon>Eucarida</taxon>
        <taxon>Decapoda</taxon>
        <taxon>Pleocyemata</taxon>
        <taxon>Brachyura</taxon>
        <taxon>Eubrachyura</taxon>
        <taxon>Majoidea</taxon>
        <taxon>Majidae</taxon>
        <taxon>Chionoecetes</taxon>
    </lineage>
</organism>
<evidence type="ECO:0000313" key="8">
    <source>
        <dbReference type="Proteomes" id="UP000770661"/>
    </source>
</evidence>
<keyword evidence="5" id="KW-0732">Signal</keyword>
<dbReference type="InterPro" id="IPR044506">
    <property type="entry name" value="CDC14_C"/>
</dbReference>
<comment type="caution">
    <text evidence="7">The sequence shown here is derived from an EMBL/GenBank/DDBJ whole genome shotgun (WGS) entry which is preliminary data.</text>
</comment>